<dbReference type="AlphaFoldDB" id="A0AAV4XDT0"/>
<dbReference type="EMBL" id="BPLR01017585">
    <property type="protein sequence ID" value="GIY92792.1"/>
    <property type="molecule type" value="Genomic_DNA"/>
</dbReference>
<proteinExistence type="predicted"/>
<keyword evidence="2" id="KW-1185">Reference proteome</keyword>
<evidence type="ECO:0000313" key="1">
    <source>
        <dbReference type="EMBL" id="GIY92792.1"/>
    </source>
</evidence>
<sequence>MSFKEVITSPLSNNLRLIFRDCRTANPFLRDPSLTLFGKEVRSSQNRVFIERQKRNMIIAGMRDTMHSSGLSQFHCAMSKNSLPHFRREK</sequence>
<comment type="caution">
    <text evidence="1">The sequence shown here is derived from an EMBL/GenBank/DDBJ whole genome shotgun (WGS) entry which is preliminary data.</text>
</comment>
<evidence type="ECO:0000313" key="2">
    <source>
        <dbReference type="Proteomes" id="UP001054945"/>
    </source>
</evidence>
<accession>A0AAV4XDT0</accession>
<gene>
    <name evidence="1" type="ORF">CEXT_97591</name>
</gene>
<organism evidence="1 2">
    <name type="scientific">Caerostris extrusa</name>
    <name type="common">Bark spider</name>
    <name type="synonym">Caerostris bankana</name>
    <dbReference type="NCBI Taxonomy" id="172846"/>
    <lineage>
        <taxon>Eukaryota</taxon>
        <taxon>Metazoa</taxon>
        <taxon>Ecdysozoa</taxon>
        <taxon>Arthropoda</taxon>
        <taxon>Chelicerata</taxon>
        <taxon>Arachnida</taxon>
        <taxon>Araneae</taxon>
        <taxon>Araneomorphae</taxon>
        <taxon>Entelegynae</taxon>
        <taxon>Araneoidea</taxon>
        <taxon>Araneidae</taxon>
        <taxon>Caerostris</taxon>
    </lineage>
</organism>
<name>A0AAV4XDT0_CAEEX</name>
<dbReference type="Proteomes" id="UP001054945">
    <property type="component" value="Unassembled WGS sequence"/>
</dbReference>
<protein>
    <submittedName>
        <fullName evidence="1">Uncharacterized protein</fullName>
    </submittedName>
</protein>
<reference evidence="1 2" key="1">
    <citation type="submission" date="2021-06" db="EMBL/GenBank/DDBJ databases">
        <title>Caerostris extrusa draft genome.</title>
        <authorList>
            <person name="Kono N."/>
            <person name="Arakawa K."/>
        </authorList>
    </citation>
    <scope>NUCLEOTIDE SEQUENCE [LARGE SCALE GENOMIC DNA]</scope>
</reference>